<dbReference type="Proteomes" id="UP001596145">
    <property type="component" value="Unassembled WGS sequence"/>
</dbReference>
<dbReference type="SUPFAM" id="SSF54593">
    <property type="entry name" value="Glyoxalase/Bleomycin resistance protein/Dihydroxybiphenyl dioxygenase"/>
    <property type="match status" value="1"/>
</dbReference>
<dbReference type="PANTHER" id="PTHR36110">
    <property type="entry name" value="RING-CLEAVING DIOXYGENASE MHQE-RELATED"/>
    <property type="match status" value="1"/>
</dbReference>
<dbReference type="InterPro" id="IPR004360">
    <property type="entry name" value="Glyas_Fos-R_dOase_dom"/>
</dbReference>
<dbReference type="PROSITE" id="PS51819">
    <property type="entry name" value="VOC"/>
    <property type="match status" value="2"/>
</dbReference>
<dbReference type="Gene3D" id="3.10.180.10">
    <property type="entry name" value="2,3-Dihydroxybiphenyl 1,2-Dioxygenase, domain 1"/>
    <property type="match status" value="2"/>
</dbReference>
<accession>A0ABD5QSE0</accession>
<reference evidence="3 4" key="1">
    <citation type="journal article" date="2019" name="Int. J. Syst. Evol. Microbiol.">
        <title>The Global Catalogue of Microorganisms (GCM) 10K type strain sequencing project: providing services to taxonomists for standard genome sequencing and annotation.</title>
        <authorList>
            <consortium name="The Broad Institute Genomics Platform"/>
            <consortium name="The Broad Institute Genome Sequencing Center for Infectious Disease"/>
            <person name="Wu L."/>
            <person name="Ma J."/>
        </authorList>
    </citation>
    <scope>NUCLEOTIDE SEQUENCE [LARGE SCALE GENOMIC DNA]</scope>
    <source>
        <strain evidence="3 4">CGMCC 1.16026</strain>
    </source>
</reference>
<protein>
    <submittedName>
        <fullName evidence="3">VOC family protein</fullName>
    </submittedName>
</protein>
<proteinExistence type="predicted"/>
<sequence>MTTQTPGIHHVTGIVGDAQASVDFYAGTLGLRLLRTTVNYEDLLQYHLYFGTGAGRPGSVLTVFPDPEGVPGRPGKPGYESVSLAVPSGSSEYWRDRLTDRGVDVDRIRPEERFGDRGLRVSDPAGTAVELLETDDSGDPWTDGPVPESAAIRGLYGATATPTDPYGAASVLETLGFEYEAEMNDRVRYRAPGERATAVDLLDRDAPYLREGPGTLHHVAVRAPDREALLGWHDLFRDREYEVSRVKDRHFFHSLYVRGPGGLLVELATEEPTPDGPRGPGFADPDADGHATDRYLPGRFAEDRDLIEGQLPPIEPPADEG</sequence>
<dbReference type="Pfam" id="PF00903">
    <property type="entry name" value="Glyoxalase"/>
    <property type="match status" value="2"/>
</dbReference>
<dbReference type="AlphaFoldDB" id="A0ABD5QSE0"/>
<gene>
    <name evidence="3" type="ORF">ACFPJA_10715</name>
</gene>
<name>A0ABD5QSE0_9EURY</name>
<dbReference type="InterPro" id="IPR037523">
    <property type="entry name" value="VOC_core"/>
</dbReference>
<dbReference type="RefSeq" id="WP_122106000.1">
    <property type="nucleotide sequence ID" value="NZ_JBHSKV010000014.1"/>
</dbReference>
<dbReference type="InterPro" id="IPR029068">
    <property type="entry name" value="Glyas_Bleomycin-R_OHBP_Dase"/>
</dbReference>
<evidence type="ECO:0000256" key="1">
    <source>
        <dbReference type="SAM" id="MobiDB-lite"/>
    </source>
</evidence>
<evidence type="ECO:0000313" key="4">
    <source>
        <dbReference type="Proteomes" id="UP001596145"/>
    </source>
</evidence>
<dbReference type="EMBL" id="JBHSKV010000014">
    <property type="protein sequence ID" value="MFC5135185.1"/>
    <property type="molecule type" value="Genomic_DNA"/>
</dbReference>
<feature type="region of interest" description="Disordered" evidence="1">
    <location>
        <begin position="268"/>
        <end position="299"/>
    </location>
</feature>
<feature type="domain" description="VOC" evidence="2">
    <location>
        <begin position="154"/>
        <end position="270"/>
    </location>
</feature>
<organism evidence="3 4">
    <name type="scientific">Halorubrum glutamatedens</name>
    <dbReference type="NCBI Taxonomy" id="2707018"/>
    <lineage>
        <taxon>Archaea</taxon>
        <taxon>Methanobacteriati</taxon>
        <taxon>Methanobacteriota</taxon>
        <taxon>Stenosarchaea group</taxon>
        <taxon>Halobacteria</taxon>
        <taxon>Halobacteriales</taxon>
        <taxon>Haloferacaceae</taxon>
        <taxon>Halorubrum</taxon>
    </lineage>
</organism>
<comment type="caution">
    <text evidence="3">The sequence shown here is derived from an EMBL/GenBank/DDBJ whole genome shotgun (WGS) entry which is preliminary data.</text>
</comment>
<dbReference type="InterPro" id="IPR052537">
    <property type="entry name" value="Extradiol_RC_dioxygenase"/>
</dbReference>
<feature type="domain" description="VOC" evidence="2">
    <location>
        <begin position="7"/>
        <end position="134"/>
    </location>
</feature>
<evidence type="ECO:0000259" key="2">
    <source>
        <dbReference type="PROSITE" id="PS51819"/>
    </source>
</evidence>
<keyword evidence="4" id="KW-1185">Reference proteome</keyword>
<evidence type="ECO:0000313" key="3">
    <source>
        <dbReference type="EMBL" id="MFC5135185.1"/>
    </source>
</evidence>
<dbReference type="PANTHER" id="PTHR36110:SF4">
    <property type="entry name" value="RING-CLEAVING DIOXYGENASE MHQA-RELATED"/>
    <property type="match status" value="1"/>
</dbReference>